<dbReference type="Proteomes" id="UP000007962">
    <property type="component" value="Chromosome"/>
</dbReference>
<dbReference type="InterPro" id="IPR011051">
    <property type="entry name" value="RmlC_Cupin_sf"/>
</dbReference>
<dbReference type="eggNOG" id="COG0662">
    <property type="taxonomic scope" value="Bacteria"/>
</dbReference>
<dbReference type="EMBL" id="CP001618">
    <property type="protein sequence ID" value="ACQ78278.1"/>
    <property type="molecule type" value="Genomic_DNA"/>
</dbReference>
<dbReference type="InterPro" id="IPR014710">
    <property type="entry name" value="RmlC-like_jellyroll"/>
</dbReference>
<protein>
    <submittedName>
        <fullName evidence="1">Cupin 2 conserved barrel domain protein</fullName>
    </submittedName>
</protein>
<dbReference type="HOGENOM" id="CLU_131559_0_0_11"/>
<reference evidence="1 2" key="1">
    <citation type="journal article" date="2009" name="Stand. Genomic Sci.">
        <title>Complete genome sequence of Beutenbergia cavernae type strain (HKI 0122).</title>
        <authorList>
            <person name="Land M."/>
            <person name="Pukall R."/>
            <person name="Abt B."/>
            <person name="Goker M."/>
            <person name="Rohde M."/>
            <person name="Glavina Del Rio T."/>
            <person name="Tice H."/>
            <person name="Copeland A."/>
            <person name="Cheng J.F."/>
            <person name="Lucas S."/>
            <person name="Chen F."/>
            <person name="Nolan M."/>
            <person name="Bruce D."/>
            <person name="Goodwin L."/>
            <person name="Pitluck S."/>
            <person name="Ivanova N."/>
            <person name="Mavromatis K."/>
            <person name="Ovchinnikova G."/>
            <person name="Pati A."/>
            <person name="Chen A."/>
            <person name="Palaniappan K."/>
            <person name="Hauser L."/>
            <person name="Chang Y.J."/>
            <person name="Jefferies C.C."/>
            <person name="Saunders E."/>
            <person name="Brettin T."/>
            <person name="Detter J.C."/>
            <person name="Han C."/>
            <person name="Chain P."/>
            <person name="Bristow J."/>
            <person name="Eisen J.A."/>
            <person name="Markowitz V."/>
            <person name="Hugenholtz P."/>
            <person name="Kyrpides N.C."/>
            <person name="Klenk H.P."/>
            <person name="Lapidus A."/>
        </authorList>
    </citation>
    <scope>NUCLEOTIDE SEQUENCE [LARGE SCALE GENOMIC DNA]</scope>
    <source>
        <strain evidence="2">ATCC BAA-8 / DSM 12333 / NBRC 16432</strain>
    </source>
</reference>
<keyword evidence="2" id="KW-1185">Reference proteome</keyword>
<proteinExistence type="predicted"/>
<gene>
    <name evidence="1" type="ordered locus">Bcav_0012</name>
</gene>
<dbReference type="SUPFAM" id="SSF51182">
    <property type="entry name" value="RmlC-like cupins"/>
    <property type="match status" value="1"/>
</dbReference>
<name>C5BUQ4_BEUC1</name>
<sequence>MDQERDVPRLVGDTRRAWTRPPDAVGAVWALDVPDRDLDANVIRIPPGERIEEFAGPDLDILWVVLDGEAHLTSGTTVVEMLPGAIVWLPSGSRRGVVPGPDGVRYLTVHLRKEPTVLRPTVRPVGRR</sequence>
<dbReference type="AlphaFoldDB" id="C5BUQ4"/>
<dbReference type="KEGG" id="bcv:Bcav_0012"/>
<dbReference type="OrthoDB" id="8451629at2"/>
<dbReference type="STRING" id="471853.Bcav_0012"/>
<evidence type="ECO:0000313" key="1">
    <source>
        <dbReference type="EMBL" id="ACQ78278.1"/>
    </source>
</evidence>
<accession>C5BUQ4</accession>
<organism evidence="1 2">
    <name type="scientific">Beutenbergia cavernae (strain ATCC BAA-8 / DSM 12333 / CCUG 43141 / JCM 11478 / NBRC 16432 / NCIMB 13614 / HKI 0122)</name>
    <dbReference type="NCBI Taxonomy" id="471853"/>
    <lineage>
        <taxon>Bacteria</taxon>
        <taxon>Bacillati</taxon>
        <taxon>Actinomycetota</taxon>
        <taxon>Actinomycetes</taxon>
        <taxon>Micrococcales</taxon>
        <taxon>Beutenbergiaceae</taxon>
        <taxon>Beutenbergia</taxon>
    </lineage>
</organism>
<evidence type="ECO:0000313" key="2">
    <source>
        <dbReference type="Proteomes" id="UP000007962"/>
    </source>
</evidence>
<dbReference type="RefSeq" id="WP_012725058.1">
    <property type="nucleotide sequence ID" value="NC_012669.1"/>
</dbReference>
<dbReference type="Gene3D" id="2.60.120.10">
    <property type="entry name" value="Jelly Rolls"/>
    <property type="match status" value="1"/>
</dbReference>